<keyword evidence="4" id="KW-1185">Reference proteome</keyword>
<keyword evidence="2" id="KW-0812">Transmembrane</keyword>
<organism evidence="3 4">
    <name type="scientific">Amycolatopsis rhabdoformis</name>
    <dbReference type="NCBI Taxonomy" id="1448059"/>
    <lineage>
        <taxon>Bacteria</taxon>
        <taxon>Bacillati</taxon>
        <taxon>Actinomycetota</taxon>
        <taxon>Actinomycetes</taxon>
        <taxon>Pseudonocardiales</taxon>
        <taxon>Pseudonocardiaceae</taxon>
        <taxon>Amycolatopsis</taxon>
    </lineage>
</organism>
<accession>A0ABZ1HZ63</accession>
<keyword evidence="2" id="KW-0472">Membrane</keyword>
<proteinExistence type="predicted"/>
<gene>
    <name evidence="3" type="ORF">VSH64_32040</name>
</gene>
<dbReference type="Proteomes" id="UP001330812">
    <property type="component" value="Chromosome"/>
</dbReference>
<evidence type="ECO:0000313" key="3">
    <source>
        <dbReference type="EMBL" id="WSE27472.1"/>
    </source>
</evidence>
<name>A0ABZ1HZ63_9PSEU</name>
<evidence type="ECO:0000256" key="1">
    <source>
        <dbReference type="SAM" id="MobiDB-lite"/>
    </source>
</evidence>
<evidence type="ECO:0000313" key="4">
    <source>
        <dbReference type="Proteomes" id="UP001330812"/>
    </source>
</evidence>
<feature type="transmembrane region" description="Helical" evidence="2">
    <location>
        <begin position="75"/>
        <end position="93"/>
    </location>
</feature>
<feature type="compositionally biased region" description="Pro residues" evidence="1">
    <location>
        <begin position="28"/>
        <end position="38"/>
    </location>
</feature>
<protein>
    <submittedName>
        <fullName evidence="3">DUF4190 domain-containing protein</fullName>
    </submittedName>
</protein>
<keyword evidence="2" id="KW-1133">Transmembrane helix</keyword>
<feature type="transmembrane region" description="Helical" evidence="2">
    <location>
        <begin position="128"/>
        <end position="154"/>
    </location>
</feature>
<feature type="transmembrane region" description="Helical" evidence="2">
    <location>
        <begin position="99"/>
        <end position="116"/>
    </location>
</feature>
<evidence type="ECO:0000256" key="2">
    <source>
        <dbReference type="SAM" id="Phobius"/>
    </source>
</evidence>
<feature type="compositionally biased region" description="Low complexity" evidence="1">
    <location>
        <begin position="1"/>
        <end position="27"/>
    </location>
</feature>
<feature type="region of interest" description="Disordered" evidence="1">
    <location>
        <begin position="1"/>
        <end position="38"/>
    </location>
</feature>
<reference evidence="3 4" key="1">
    <citation type="journal article" date="2015" name="Int. J. Syst. Evol. Microbiol.">
        <title>Amycolatopsis rhabdoformis sp. nov., an actinomycete isolated from a tropical forest soil.</title>
        <authorList>
            <person name="Souza W.R."/>
            <person name="Silva R.E."/>
            <person name="Goodfellow M."/>
            <person name="Busarakam K."/>
            <person name="Figueiro F.S."/>
            <person name="Ferreira D."/>
            <person name="Rodrigues-Filho E."/>
            <person name="Moraes L.A.B."/>
            <person name="Zucchi T.D."/>
        </authorList>
    </citation>
    <scope>NUCLEOTIDE SEQUENCE [LARGE SCALE GENOMIC DNA]</scope>
    <source>
        <strain evidence="3 4">NCIMB 14900</strain>
    </source>
</reference>
<sequence length="163" mass="17120">MTDPYQQQPNQQGQYYGADGYPNAQQPQQPPSAPLPVPYSAPYSGGYPAQPYSAPYATPNPYAQYPPGYVPTRQSGMAIAGMIIGILALITFWVPFWDVIAALTAIGLSWAGIVQAGKPGYSGQGMGIAGLVCGIVAAIPAVIFLVLFFTAIAATSTTCAFYC</sequence>
<dbReference type="EMBL" id="CP142149">
    <property type="protein sequence ID" value="WSE27472.1"/>
    <property type="molecule type" value="Genomic_DNA"/>
</dbReference>
<dbReference type="RefSeq" id="WP_326566484.1">
    <property type="nucleotide sequence ID" value="NZ_CP142149.1"/>
</dbReference>